<name>A0A7I8DLB7_9FIRM</name>
<evidence type="ECO:0000256" key="2">
    <source>
        <dbReference type="ARBA" id="ARBA00023125"/>
    </source>
</evidence>
<dbReference type="Proteomes" id="UP000515703">
    <property type="component" value="Chromosome"/>
</dbReference>
<dbReference type="SUPFAM" id="SSF51182">
    <property type="entry name" value="RmlC-like cupins"/>
    <property type="match status" value="1"/>
</dbReference>
<evidence type="ECO:0000313" key="5">
    <source>
        <dbReference type="EMBL" id="BCJ99169.1"/>
    </source>
</evidence>
<proteinExistence type="predicted"/>
<dbReference type="PRINTS" id="PR00032">
    <property type="entry name" value="HTHARAC"/>
</dbReference>
<dbReference type="Gene3D" id="1.10.10.60">
    <property type="entry name" value="Homeodomain-like"/>
    <property type="match status" value="2"/>
</dbReference>
<dbReference type="InterPro" id="IPR003313">
    <property type="entry name" value="AraC-bd"/>
</dbReference>
<dbReference type="KEGG" id="acht:bsdcttw_22100"/>
<dbReference type="Gene3D" id="2.60.120.10">
    <property type="entry name" value="Jelly Rolls"/>
    <property type="match status" value="1"/>
</dbReference>
<dbReference type="PANTHER" id="PTHR43280">
    <property type="entry name" value="ARAC-FAMILY TRANSCRIPTIONAL REGULATOR"/>
    <property type="match status" value="1"/>
</dbReference>
<dbReference type="Pfam" id="PF12833">
    <property type="entry name" value="HTH_18"/>
    <property type="match status" value="1"/>
</dbReference>
<dbReference type="SUPFAM" id="SSF46689">
    <property type="entry name" value="Homeodomain-like"/>
    <property type="match status" value="1"/>
</dbReference>
<dbReference type="InterPro" id="IPR009057">
    <property type="entry name" value="Homeodomain-like_sf"/>
</dbReference>
<dbReference type="PROSITE" id="PS00041">
    <property type="entry name" value="HTH_ARAC_FAMILY_1"/>
    <property type="match status" value="1"/>
</dbReference>
<dbReference type="GO" id="GO:0043565">
    <property type="term" value="F:sequence-specific DNA binding"/>
    <property type="evidence" value="ECO:0007669"/>
    <property type="project" value="InterPro"/>
</dbReference>
<dbReference type="InterPro" id="IPR020449">
    <property type="entry name" value="Tscrpt_reg_AraC-type_HTH"/>
</dbReference>
<dbReference type="PANTHER" id="PTHR43280:SF28">
    <property type="entry name" value="HTH-TYPE TRANSCRIPTIONAL ACTIVATOR RHAS"/>
    <property type="match status" value="1"/>
</dbReference>
<protein>
    <submittedName>
        <fullName evidence="5">AraC family transcriptional regulator</fullName>
    </submittedName>
</protein>
<dbReference type="AlphaFoldDB" id="A0A7I8DLB7"/>
<keyword evidence="3" id="KW-0804">Transcription</keyword>
<dbReference type="InterPro" id="IPR011051">
    <property type="entry name" value="RmlC_Cupin_sf"/>
</dbReference>
<evidence type="ECO:0000313" key="6">
    <source>
        <dbReference type="Proteomes" id="UP000515703"/>
    </source>
</evidence>
<evidence type="ECO:0000259" key="4">
    <source>
        <dbReference type="PROSITE" id="PS01124"/>
    </source>
</evidence>
<reference evidence="5 6" key="2">
    <citation type="submission" date="2020-08" db="EMBL/GenBank/DDBJ databases">
        <authorList>
            <person name="Ueki A."/>
            <person name="Tonouchi A."/>
        </authorList>
    </citation>
    <scope>NUCLEOTIDE SEQUENCE [LARGE SCALE GENOMIC DNA]</scope>
    <source>
        <strain evidence="5 6">CTTW</strain>
    </source>
</reference>
<dbReference type="Pfam" id="PF02311">
    <property type="entry name" value="AraC_binding"/>
    <property type="match status" value="1"/>
</dbReference>
<gene>
    <name evidence="5" type="ORF">bsdcttw_22100</name>
</gene>
<feature type="domain" description="HTH araC/xylS-type" evidence="4">
    <location>
        <begin position="228"/>
        <end position="325"/>
    </location>
</feature>
<sequence length="333" mass="38576">MKALGCAMREEILSELKTITPEEQKILSGRAEIEKDLYMSSETNIIDAKKMLDAGKLIQVRTHTRFIHFPKHTHNYIEVIYMCSGSTHHVINGEDVILQQGEILFLNQKATQEIYPAGKDDIAVNFIILPEFFHYGLNMIGTEENMLRDFIVDCLRGENELSAYLHFKVSDVLPVQNLMENMIWSIIYKQPNKRSTNQVTMGLLFLQLMNYMDKLKTDGKSGRQKLILTVLSYIEEHYRDGELSELAESLHYDLYWLSKEVKKRTGRTYTELVQAKRLSQAAYMLNTTSMSVLDISMAVGYDNISYFHRLFQKKYGITPRKYRVSQKNLADGK</sequence>
<reference evidence="5 6" key="1">
    <citation type="submission" date="2020-08" db="EMBL/GenBank/DDBJ databases">
        <title>Draft genome sequencing of an Anaerocolumna strain isolated from anoxic soil subjected to BSD treatment.</title>
        <authorList>
            <person name="Uek A."/>
            <person name="Tonouchi A."/>
        </authorList>
    </citation>
    <scope>NUCLEOTIDE SEQUENCE [LARGE SCALE GENOMIC DNA]</scope>
    <source>
        <strain evidence="5 6">CTTW</strain>
    </source>
</reference>
<organism evidence="5 6">
    <name type="scientific">Anaerocolumna chitinilytica</name>
    <dbReference type="NCBI Taxonomy" id="1727145"/>
    <lineage>
        <taxon>Bacteria</taxon>
        <taxon>Bacillati</taxon>
        <taxon>Bacillota</taxon>
        <taxon>Clostridia</taxon>
        <taxon>Lachnospirales</taxon>
        <taxon>Lachnospiraceae</taxon>
        <taxon>Anaerocolumna</taxon>
    </lineage>
</organism>
<keyword evidence="2" id="KW-0238">DNA-binding</keyword>
<dbReference type="InterPro" id="IPR018060">
    <property type="entry name" value="HTH_AraC"/>
</dbReference>
<keyword evidence="1" id="KW-0805">Transcription regulation</keyword>
<dbReference type="GO" id="GO:0003700">
    <property type="term" value="F:DNA-binding transcription factor activity"/>
    <property type="evidence" value="ECO:0007669"/>
    <property type="project" value="InterPro"/>
</dbReference>
<accession>A0A7I8DLB7</accession>
<dbReference type="InterPro" id="IPR018062">
    <property type="entry name" value="HTH_AraC-typ_CS"/>
</dbReference>
<dbReference type="InterPro" id="IPR014710">
    <property type="entry name" value="RmlC-like_jellyroll"/>
</dbReference>
<dbReference type="SMART" id="SM00342">
    <property type="entry name" value="HTH_ARAC"/>
    <property type="match status" value="1"/>
</dbReference>
<dbReference type="PROSITE" id="PS01124">
    <property type="entry name" value="HTH_ARAC_FAMILY_2"/>
    <property type="match status" value="1"/>
</dbReference>
<evidence type="ECO:0000256" key="3">
    <source>
        <dbReference type="ARBA" id="ARBA00023163"/>
    </source>
</evidence>
<dbReference type="EMBL" id="AP023368">
    <property type="protein sequence ID" value="BCJ99169.1"/>
    <property type="molecule type" value="Genomic_DNA"/>
</dbReference>
<evidence type="ECO:0000256" key="1">
    <source>
        <dbReference type="ARBA" id="ARBA00023015"/>
    </source>
</evidence>
<keyword evidence="6" id="KW-1185">Reference proteome</keyword>